<dbReference type="Gene3D" id="3.30.565.10">
    <property type="entry name" value="Histidine kinase-like ATPase, C-terminal domain"/>
    <property type="match status" value="1"/>
</dbReference>
<keyword evidence="5 8" id="KW-0418">Kinase</keyword>
<evidence type="ECO:0000313" key="9">
    <source>
        <dbReference type="Proteomes" id="UP000673975"/>
    </source>
</evidence>
<evidence type="ECO:0000256" key="4">
    <source>
        <dbReference type="ARBA" id="ARBA00022679"/>
    </source>
</evidence>
<dbReference type="SMART" id="SM00387">
    <property type="entry name" value="HATPase_c"/>
    <property type="match status" value="1"/>
</dbReference>
<dbReference type="PANTHER" id="PTHR43047">
    <property type="entry name" value="TWO-COMPONENT HISTIDINE PROTEIN KINASE"/>
    <property type="match status" value="1"/>
</dbReference>
<evidence type="ECO:0000256" key="6">
    <source>
        <dbReference type="SAM" id="MobiDB-lite"/>
    </source>
</evidence>
<keyword evidence="3" id="KW-0597">Phosphoprotein</keyword>
<dbReference type="InterPro" id="IPR003594">
    <property type="entry name" value="HATPase_dom"/>
</dbReference>
<dbReference type="InterPro" id="IPR036097">
    <property type="entry name" value="HisK_dim/P_sf"/>
</dbReference>
<feature type="region of interest" description="Disordered" evidence="6">
    <location>
        <begin position="1"/>
        <end position="21"/>
    </location>
</feature>
<evidence type="ECO:0000256" key="5">
    <source>
        <dbReference type="ARBA" id="ARBA00022777"/>
    </source>
</evidence>
<accession>A0A8J7S4T0</accession>
<gene>
    <name evidence="8" type="ORF">NATSA_04815</name>
</gene>
<proteinExistence type="predicted"/>
<evidence type="ECO:0000256" key="1">
    <source>
        <dbReference type="ARBA" id="ARBA00000085"/>
    </source>
</evidence>
<dbReference type="GO" id="GO:0000155">
    <property type="term" value="F:phosphorelay sensor kinase activity"/>
    <property type="evidence" value="ECO:0007669"/>
    <property type="project" value="InterPro"/>
</dbReference>
<keyword evidence="9" id="KW-1185">Reference proteome</keyword>
<dbReference type="InterPro" id="IPR004358">
    <property type="entry name" value="Sig_transdc_His_kin-like_C"/>
</dbReference>
<dbReference type="InterPro" id="IPR036890">
    <property type="entry name" value="HATPase_C_sf"/>
</dbReference>
<comment type="caution">
    <text evidence="8">The sequence shown here is derived from an EMBL/GenBank/DDBJ whole genome shotgun (WGS) entry which is preliminary data.</text>
</comment>
<protein>
    <recommendedName>
        <fullName evidence="2">histidine kinase</fullName>
        <ecNumber evidence="2">2.7.13.3</ecNumber>
    </recommendedName>
</protein>
<dbReference type="Proteomes" id="UP000673975">
    <property type="component" value="Unassembled WGS sequence"/>
</dbReference>
<dbReference type="RefSeq" id="WP_210510883.1">
    <property type="nucleotide sequence ID" value="NZ_JAFIDN010000003.1"/>
</dbReference>
<dbReference type="SUPFAM" id="SSF47384">
    <property type="entry name" value="Homodimeric domain of signal transducing histidine kinase"/>
    <property type="match status" value="1"/>
</dbReference>
<dbReference type="GO" id="GO:0009927">
    <property type="term" value="F:histidine phosphotransfer kinase activity"/>
    <property type="evidence" value="ECO:0007669"/>
    <property type="project" value="TreeGrafter"/>
</dbReference>
<dbReference type="Pfam" id="PF02518">
    <property type="entry name" value="HATPase_c"/>
    <property type="match status" value="1"/>
</dbReference>
<name>A0A8J7S4T0_9BACT</name>
<dbReference type="EMBL" id="JAFIDN010000003">
    <property type="protein sequence ID" value="MBP3191983.1"/>
    <property type="molecule type" value="Genomic_DNA"/>
</dbReference>
<dbReference type="SUPFAM" id="SSF55874">
    <property type="entry name" value="ATPase domain of HSP90 chaperone/DNA topoisomerase II/histidine kinase"/>
    <property type="match status" value="1"/>
</dbReference>
<dbReference type="SMART" id="SM00388">
    <property type="entry name" value="HisKA"/>
    <property type="match status" value="1"/>
</dbReference>
<dbReference type="GO" id="GO:0005886">
    <property type="term" value="C:plasma membrane"/>
    <property type="evidence" value="ECO:0007669"/>
    <property type="project" value="TreeGrafter"/>
</dbReference>
<dbReference type="PROSITE" id="PS50109">
    <property type="entry name" value="HIS_KIN"/>
    <property type="match status" value="1"/>
</dbReference>
<dbReference type="PANTHER" id="PTHR43047:SF72">
    <property type="entry name" value="OSMOSENSING HISTIDINE PROTEIN KINASE SLN1"/>
    <property type="match status" value="1"/>
</dbReference>
<evidence type="ECO:0000313" key="8">
    <source>
        <dbReference type="EMBL" id="MBP3191983.1"/>
    </source>
</evidence>
<dbReference type="EC" id="2.7.13.3" evidence="2"/>
<evidence type="ECO:0000256" key="2">
    <source>
        <dbReference type="ARBA" id="ARBA00012438"/>
    </source>
</evidence>
<dbReference type="CDD" id="cd00075">
    <property type="entry name" value="HATPase"/>
    <property type="match status" value="1"/>
</dbReference>
<feature type="domain" description="Histidine kinase" evidence="7">
    <location>
        <begin position="72"/>
        <end position="291"/>
    </location>
</feature>
<dbReference type="InterPro" id="IPR005467">
    <property type="entry name" value="His_kinase_dom"/>
</dbReference>
<dbReference type="AlphaFoldDB" id="A0A8J7S4T0"/>
<comment type="catalytic activity">
    <reaction evidence="1">
        <text>ATP + protein L-histidine = ADP + protein N-phospho-L-histidine.</text>
        <dbReference type="EC" id="2.7.13.3"/>
    </reaction>
</comment>
<evidence type="ECO:0000259" key="7">
    <source>
        <dbReference type="PROSITE" id="PS50109"/>
    </source>
</evidence>
<dbReference type="Gene3D" id="1.10.287.130">
    <property type="match status" value="1"/>
</dbReference>
<sequence length="291" mass="32431">MVQHLYESQTQQNEEAQDNHFSEDQTAIDDILDQNDSGASPVFSLLKQINDLASRQKQSEHQAEVSKKMLSMTSHDLMSPINAITGYLDLMKHSLDAGVDPDQLADYRMRIKSGISDLSAIVQNLRELAHSESVEDASLPCEVDINWVVREVCEIMDGAAVAKEHVLISTFTSTPAHVNADIPQLKRVIYNLVSNAIKYTHRGGLIRVNVRKERNEVKVIVRDNGIGIPEEEHCNIFKPNNKLQSCGTEDEPSSGLGLYICSRFAEAMNGYLTVESEQNKGSVFTLHLPNI</sequence>
<keyword evidence="4" id="KW-0808">Transferase</keyword>
<dbReference type="InterPro" id="IPR003661">
    <property type="entry name" value="HisK_dim/P_dom"/>
</dbReference>
<reference evidence="8" key="1">
    <citation type="submission" date="2021-02" db="EMBL/GenBank/DDBJ databases">
        <title>Natronogracilivirga saccharolytica gen. nov. sp. nov. a new anaerobic, haloalkiliphilic carbohydrate-fermenting bacterium from soda lake and proposing of Cyclonatronumiaceae fam. nov. in the phylum Balneolaeota.</title>
        <authorList>
            <person name="Zhilina T.N."/>
            <person name="Sorokin D.Y."/>
            <person name="Zavarzina D.G."/>
            <person name="Toshchakov S.V."/>
            <person name="Kublanov I.V."/>
        </authorList>
    </citation>
    <scope>NUCLEOTIDE SEQUENCE</scope>
    <source>
        <strain evidence="8">Z-1702</strain>
    </source>
</reference>
<organism evidence="8 9">
    <name type="scientific">Natronogracilivirga saccharolytica</name>
    <dbReference type="NCBI Taxonomy" id="2812953"/>
    <lineage>
        <taxon>Bacteria</taxon>
        <taxon>Pseudomonadati</taxon>
        <taxon>Balneolota</taxon>
        <taxon>Balneolia</taxon>
        <taxon>Balneolales</taxon>
        <taxon>Cyclonatronaceae</taxon>
        <taxon>Natronogracilivirga</taxon>
    </lineage>
</organism>
<dbReference type="CDD" id="cd00082">
    <property type="entry name" value="HisKA"/>
    <property type="match status" value="1"/>
</dbReference>
<evidence type="ECO:0000256" key="3">
    <source>
        <dbReference type="ARBA" id="ARBA00022553"/>
    </source>
</evidence>
<feature type="compositionally biased region" description="Polar residues" evidence="6">
    <location>
        <begin position="1"/>
        <end position="14"/>
    </location>
</feature>
<dbReference type="PRINTS" id="PR00344">
    <property type="entry name" value="BCTRLSENSOR"/>
</dbReference>
<dbReference type="Pfam" id="PF00512">
    <property type="entry name" value="HisKA"/>
    <property type="match status" value="1"/>
</dbReference>